<comment type="subcellular location">
    <subcellularLocation>
        <location evidence="11">Cell inner membrane</location>
        <topology evidence="11">Multi-pass membrane protein</topology>
    </subcellularLocation>
    <subcellularLocation>
        <location evidence="1">Membrane</location>
        <topology evidence="1">Multi-pass membrane protein</topology>
    </subcellularLocation>
</comment>
<dbReference type="OrthoDB" id="5292355at2"/>
<dbReference type="RefSeq" id="WP_022944702.1">
    <property type="nucleotide sequence ID" value="NZ_CP023396.1"/>
</dbReference>
<comment type="function">
    <text evidence="11">High affinity, high specificity proton-dependent sulfate transporter, which mediates sulfate uptake. Provides the sulfur source for the cysteine synthesis pathway.</text>
</comment>
<feature type="transmembrane region" description="Helical" evidence="11">
    <location>
        <begin position="68"/>
        <end position="94"/>
    </location>
</feature>
<dbReference type="EMBL" id="JXXZ01000011">
    <property type="protein sequence ID" value="KJY98006.1"/>
    <property type="molecule type" value="Genomic_DNA"/>
</dbReference>
<dbReference type="PANTHER" id="PTHR37468:SF1">
    <property type="entry name" value="SULFATE TRANSPORTER CYSZ"/>
    <property type="match status" value="1"/>
</dbReference>
<evidence type="ECO:0000256" key="2">
    <source>
        <dbReference type="ARBA" id="ARBA00022448"/>
    </source>
</evidence>
<evidence type="ECO:0000256" key="1">
    <source>
        <dbReference type="ARBA" id="ARBA00004141"/>
    </source>
</evidence>
<dbReference type="PATRIC" id="fig|151081.8.peg.2389"/>
<keyword evidence="7 11" id="KW-1133">Transmembrane helix</keyword>
<dbReference type="AlphaFoldDB" id="A0A0F4PMS6"/>
<dbReference type="Pfam" id="PF07264">
    <property type="entry name" value="EI24"/>
    <property type="match status" value="1"/>
</dbReference>
<feature type="transmembrane region" description="Helical" evidence="11">
    <location>
        <begin position="25"/>
        <end position="48"/>
    </location>
</feature>
<keyword evidence="5 11" id="KW-0028">Amino-acid biosynthesis</keyword>
<dbReference type="InterPro" id="IPR022985">
    <property type="entry name" value="Sulfate_CysZ"/>
</dbReference>
<organism evidence="12 13">
    <name type="scientific">Pseudoalteromonas ruthenica</name>
    <dbReference type="NCBI Taxonomy" id="151081"/>
    <lineage>
        <taxon>Bacteria</taxon>
        <taxon>Pseudomonadati</taxon>
        <taxon>Pseudomonadota</taxon>
        <taxon>Gammaproteobacteria</taxon>
        <taxon>Alteromonadales</taxon>
        <taxon>Pseudoalteromonadaceae</taxon>
        <taxon>Pseudoalteromonas</taxon>
    </lineage>
</organism>
<evidence type="ECO:0000256" key="5">
    <source>
        <dbReference type="ARBA" id="ARBA00022605"/>
    </source>
</evidence>
<name>A0A0F4PMS6_9GAMM</name>
<dbReference type="GeneID" id="58229651"/>
<dbReference type="GO" id="GO:0019344">
    <property type="term" value="P:cysteine biosynthetic process"/>
    <property type="evidence" value="ECO:0007669"/>
    <property type="project" value="UniProtKB-UniRule"/>
</dbReference>
<keyword evidence="4 11" id="KW-0997">Cell inner membrane</keyword>
<keyword evidence="10 11" id="KW-0198">Cysteine biosynthesis</keyword>
<protein>
    <recommendedName>
        <fullName evidence="11">Sulfate transporter CysZ</fullName>
    </recommendedName>
</protein>
<proteinExistence type="inferred from homology"/>
<evidence type="ECO:0000313" key="13">
    <source>
        <dbReference type="Proteomes" id="UP000033664"/>
    </source>
</evidence>
<comment type="caution">
    <text evidence="12">The sequence shown here is derived from an EMBL/GenBank/DDBJ whole genome shotgun (WGS) entry which is preliminary data.</text>
</comment>
<evidence type="ECO:0000313" key="12">
    <source>
        <dbReference type="EMBL" id="KJY98006.1"/>
    </source>
</evidence>
<dbReference type="Proteomes" id="UP000033664">
    <property type="component" value="Unassembled WGS sequence"/>
</dbReference>
<evidence type="ECO:0000256" key="3">
    <source>
        <dbReference type="ARBA" id="ARBA00022475"/>
    </source>
</evidence>
<dbReference type="GO" id="GO:0009675">
    <property type="term" value="F:high-affinity sulfate:proton symporter activity"/>
    <property type="evidence" value="ECO:0007669"/>
    <property type="project" value="TreeGrafter"/>
</dbReference>
<dbReference type="GO" id="GO:0000103">
    <property type="term" value="P:sulfate assimilation"/>
    <property type="evidence" value="ECO:0007669"/>
    <property type="project" value="InterPro"/>
</dbReference>
<evidence type="ECO:0000256" key="11">
    <source>
        <dbReference type="HAMAP-Rule" id="MF_00468"/>
    </source>
</evidence>
<keyword evidence="8 11" id="KW-0764">Sulfate transport</keyword>
<evidence type="ECO:0000256" key="6">
    <source>
        <dbReference type="ARBA" id="ARBA00022692"/>
    </source>
</evidence>
<sequence>MQLGRGFEYFFSGFTLITQKGLKRFVLIPLLINLVIFGTSLFFIYGWLTDAFAWLNAQLPEWLTWLEFILWPLAILVLLFSYSMVFTVITNFIAAPFNGILSEKVEMHLTGQRINDDGLLDTMRDVPRMLGREWTKLCYYLPRALGFFILMWFLPVIGQIIWALFTCWMFAVQYKDYAFDNHKVSFKDMKRDLKAHQGLSYGFGAGVMICAAVPILNMIIMPVAVCGATKLWVENYRSQYRNL</sequence>
<keyword evidence="9 11" id="KW-0472">Membrane</keyword>
<dbReference type="InterPro" id="IPR050480">
    <property type="entry name" value="CysZ-like"/>
</dbReference>
<comment type="similarity">
    <text evidence="11">Belongs to the CysZ family.</text>
</comment>
<keyword evidence="3 11" id="KW-1003">Cell membrane</keyword>
<evidence type="ECO:0000256" key="9">
    <source>
        <dbReference type="ARBA" id="ARBA00023136"/>
    </source>
</evidence>
<keyword evidence="6 11" id="KW-0812">Transmembrane</keyword>
<dbReference type="HAMAP" id="MF_00468">
    <property type="entry name" value="CysZ"/>
    <property type="match status" value="1"/>
</dbReference>
<dbReference type="eggNOG" id="COG2981">
    <property type="taxonomic scope" value="Bacteria"/>
</dbReference>
<keyword evidence="2 11" id="KW-0813">Transport</keyword>
<dbReference type="InterPro" id="IPR059112">
    <property type="entry name" value="CysZ/EI24"/>
</dbReference>
<gene>
    <name evidence="11" type="primary">cysZ</name>
    <name evidence="12" type="ORF">TW72_14215</name>
</gene>
<dbReference type="PANTHER" id="PTHR37468">
    <property type="entry name" value="SULFATE TRANSPORTER CYSZ"/>
    <property type="match status" value="1"/>
</dbReference>
<accession>A0A0F4PMS6</accession>
<reference evidence="12 13" key="1">
    <citation type="journal article" date="2015" name="BMC Genomics">
        <title>Genome mining reveals unlocked bioactive potential of marine Gram-negative bacteria.</title>
        <authorList>
            <person name="Machado H."/>
            <person name="Sonnenschein E.C."/>
            <person name="Melchiorsen J."/>
            <person name="Gram L."/>
        </authorList>
    </citation>
    <scope>NUCLEOTIDE SEQUENCE [LARGE SCALE GENOMIC DNA]</scope>
    <source>
        <strain evidence="12 13">S3137</strain>
    </source>
</reference>
<evidence type="ECO:0000256" key="10">
    <source>
        <dbReference type="ARBA" id="ARBA00023192"/>
    </source>
</evidence>
<keyword evidence="13" id="KW-1185">Reference proteome</keyword>
<evidence type="ECO:0000256" key="7">
    <source>
        <dbReference type="ARBA" id="ARBA00022989"/>
    </source>
</evidence>
<feature type="transmembrane region" description="Helical" evidence="11">
    <location>
        <begin position="199"/>
        <end position="225"/>
    </location>
</feature>
<evidence type="ECO:0000256" key="4">
    <source>
        <dbReference type="ARBA" id="ARBA00022519"/>
    </source>
</evidence>
<evidence type="ECO:0000256" key="8">
    <source>
        <dbReference type="ARBA" id="ARBA00023032"/>
    </source>
</evidence>
<dbReference type="GO" id="GO:0005886">
    <property type="term" value="C:plasma membrane"/>
    <property type="evidence" value="ECO:0007669"/>
    <property type="project" value="UniProtKB-SubCell"/>
</dbReference>
<comment type="caution">
    <text evidence="11">Lacks conserved residue(s) required for the propagation of feature annotation.</text>
</comment>
<dbReference type="NCBIfam" id="NF003433">
    <property type="entry name" value="PRK04949.1"/>
    <property type="match status" value="1"/>
</dbReference>